<proteinExistence type="predicted"/>
<evidence type="ECO:0000313" key="3">
    <source>
        <dbReference type="Proteomes" id="UP000320496"/>
    </source>
</evidence>
<dbReference type="Proteomes" id="UP000320496">
    <property type="component" value="Chromosome"/>
</dbReference>
<name>A0A517ZCN9_9PLAN</name>
<dbReference type="RefSeq" id="WP_145371447.1">
    <property type="nucleotide sequence ID" value="NZ_CP036275.1"/>
</dbReference>
<keyword evidence="3" id="KW-1185">Reference proteome</keyword>
<feature type="compositionally biased region" description="Basic and acidic residues" evidence="1">
    <location>
        <begin position="1"/>
        <end position="11"/>
    </location>
</feature>
<accession>A0A517ZCN9</accession>
<dbReference type="KEGG" id="mri:Mal4_46200"/>
<sequence>MPQDSNPRKPGDSAPNFDWLNDQVGSGVGGKDSRGDSRLGVLPENQSGAAGESGNADRTAPSTGEDSSEESPSSIFSDEVPSGESGVHAGGIDPNSGEEPFVAEAASVSDEAGGPDVTAEDAHKAESSAASGDDGPRDMQADRDDDDTLYDTTAPPRASAAEEETVRMELPAEMSDPPRHRPASTTASGSKNGNGSGKPGPKYGIVVLASYASAITLVAVYLWLKLASAAAHPHHLESLPDVKPIPDGQFSEYDAAASMPAGHTLKLGESQTFGSIEVEVLRVTEDPIRFTHFSGDASRKRSASEPVLKLWLRFTNVSDEQVVVPLDAELLLKRAVNSNGEMLANNFVIRAEDKPAGEPRVFLFDHPMTSEWDLAQQELGRALEPGESFETYIPSAMDGLDQLDGDLLWRVHFRKGHSPKGYGVTTLIEVAFSRSDVSAATTGAQPT</sequence>
<dbReference type="AlphaFoldDB" id="A0A517ZCN9"/>
<reference evidence="2 3" key="1">
    <citation type="submission" date="2019-02" db="EMBL/GenBank/DDBJ databases">
        <title>Deep-cultivation of Planctomycetes and their phenomic and genomic characterization uncovers novel biology.</title>
        <authorList>
            <person name="Wiegand S."/>
            <person name="Jogler M."/>
            <person name="Boedeker C."/>
            <person name="Pinto D."/>
            <person name="Vollmers J."/>
            <person name="Rivas-Marin E."/>
            <person name="Kohn T."/>
            <person name="Peeters S.H."/>
            <person name="Heuer A."/>
            <person name="Rast P."/>
            <person name="Oberbeckmann S."/>
            <person name="Bunk B."/>
            <person name="Jeske O."/>
            <person name="Meyerdierks A."/>
            <person name="Storesund J.E."/>
            <person name="Kallscheuer N."/>
            <person name="Luecker S."/>
            <person name="Lage O.M."/>
            <person name="Pohl T."/>
            <person name="Merkel B.J."/>
            <person name="Hornburger P."/>
            <person name="Mueller R.-W."/>
            <person name="Bruemmer F."/>
            <person name="Labrenz M."/>
            <person name="Spormann A.M."/>
            <person name="Op den Camp H."/>
            <person name="Overmann J."/>
            <person name="Amann R."/>
            <person name="Jetten M.S.M."/>
            <person name="Mascher T."/>
            <person name="Medema M.H."/>
            <person name="Devos D.P."/>
            <person name="Kaster A.-K."/>
            <person name="Ovreas L."/>
            <person name="Rohde M."/>
            <person name="Galperin M.Y."/>
            <person name="Jogler C."/>
        </authorList>
    </citation>
    <scope>NUCLEOTIDE SEQUENCE [LARGE SCALE GENOMIC DNA]</scope>
    <source>
        <strain evidence="2 3">Mal4</strain>
    </source>
</reference>
<evidence type="ECO:0000256" key="1">
    <source>
        <dbReference type="SAM" id="MobiDB-lite"/>
    </source>
</evidence>
<protein>
    <submittedName>
        <fullName evidence="2">Uncharacterized protein</fullName>
    </submittedName>
</protein>
<organism evidence="2 3">
    <name type="scientific">Maioricimonas rarisocia</name>
    <dbReference type="NCBI Taxonomy" id="2528026"/>
    <lineage>
        <taxon>Bacteria</taxon>
        <taxon>Pseudomonadati</taxon>
        <taxon>Planctomycetota</taxon>
        <taxon>Planctomycetia</taxon>
        <taxon>Planctomycetales</taxon>
        <taxon>Planctomycetaceae</taxon>
        <taxon>Maioricimonas</taxon>
    </lineage>
</organism>
<dbReference type="EMBL" id="CP036275">
    <property type="protein sequence ID" value="QDU40264.1"/>
    <property type="molecule type" value="Genomic_DNA"/>
</dbReference>
<dbReference type="OrthoDB" id="207753at2"/>
<feature type="compositionally biased region" description="Low complexity" evidence="1">
    <location>
        <begin position="62"/>
        <end position="79"/>
    </location>
</feature>
<evidence type="ECO:0000313" key="2">
    <source>
        <dbReference type="EMBL" id="QDU40264.1"/>
    </source>
</evidence>
<feature type="region of interest" description="Disordered" evidence="1">
    <location>
        <begin position="1"/>
        <end position="198"/>
    </location>
</feature>
<gene>
    <name evidence="2" type="ORF">Mal4_46200</name>
</gene>